<dbReference type="Gene3D" id="3.40.50.300">
    <property type="entry name" value="P-loop containing nucleotide triphosphate hydrolases"/>
    <property type="match status" value="1"/>
</dbReference>
<dbReference type="EMBL" id="JADFTS010000006">
    <property type="protein sequence ID" value="KAF9601220.1"/>
    <property type="molecule type" value="Genomic_DNA"/>
</dbReference>
<dbReference type="AlphaFoldDB" id="A0A835HIA6"/>
<keyword evidence="4" id="KW-1185">Reference proteome</keyword>
<comment type="caution">
    <text evidence="3">The sequence shown here is derived from an EMBL/GenBank/DDBJ whole genome shotgun (WGS) entry which is preliminary data.</text>
</comment>
<accession>A0A835HIA6</accession>
<dbReference type="GO" id="GO:0003723">
    <property type="term" value="F:RNA binding"/>
    <property type="evidence" value="ECO:0007669"/>
    <property type="project" value="InterPro"/>
</dbReference>
<evidence type="ECO:0000256" key="2">
    <source>
        <dbReference type="PROSITE-ProRule" id="PRU00708"/>
    </source>
</evidence>
<reference evidence="3 4" key="1">
    <citation type="submission" date="2020-10" db="EMBL/GenBank/DDBJ databases">
        <title>The Coptis chinensis genome and diversification of protoberbering-type alkaloids.</title>
        <authorList>
            <person name="Wang B."/>
            <person name="Shu S."/>
            <person name="Song C."/>
            <person name="Liu Y."/>
        </authorList>
    </citation>
    <scope>NUCLEOTIDE SEQUENCE [LARGE SCALE GENOMIC DNA]</scope>
    <source>
        <strain evidence="3">HL-2020</strain>
        <tissue evidence="3">Leaf</tissue>
    </source>
</reference>
<dbReference type="SUPFAM" id="SSF52540">
    <property type="entry name" value="P-loop containing nucleoside triphosphate hydrolases"/>
    <property type="match status" value="1"/>
</dbReference>
<dbReference type="PROSITE" id="PS51375">
    <property type="entry name" value="PPR"/>
    <property type="match status" value="1"/>
</dbReference>
<protein>
    <recommendedName>
        <fullName evidence="5">Pentatricopeptide repeat-containing protein</fullName>
    </recommendedName>
</protein>
<dbReference type="InterPro" id="IPR046960">
    <property type="entry name" value="PPR_At4g14850-like_plant"/>
</dbReference>
<feature type="repeat" description="PPR" evidence="2">
    <location>
        <begin position="95"/>
        <end position="129"/>
    </location>
</feature>
<dbReference type="Pfam" id="PF13041">
    <property type="entry name" value="PPR_2"/>
    <property type="match status" value="1"/>
</dbReference>
<evidence type="ECO:0008006" key="5">
    <source>
        <dbReference type="Google" id="ProtNLM"/>
    </source>
</evidence>
<evidence type="ECO:0000313" key="4">
    <source>
        <dbReference type="Proteomes" id="UP000631114"/>
    </source>
</evidence>
<sequence length="332" mass="37813">RGIWSEGGGLKREREKVTTAKFEVWRVGSFVSTNWRFIPKVNCPITPLLPEGTWWLAQWPLAPTLASVIVECLGFTRMIRVEQARVMYGEMCDKDVVSWMRIISAYVKCGKHEEAIYLFGQMLVSNLVLNEFTVSSVLQSCSSLEDFVLGIYIRSQKIKLGFESNPVFESSLVKFYSKCGCFWKLLKYSRLQIAVMTIVSPISGITRDAIEIELTGADGQKFKLINTAGIRRRVVVVSFGSTAEALSMNWVLRGIRRMDVVVLALARVLLLRWGLVFRGRGEKREGGGGRPVERNLYFVLDEEEEEAVQQILKDEEFELRRILLDLLCLLLL</sequence>
<gene>
    <name evidence="3" type="ORF">IFM89_017405</name>
</gene>
<evidence type="ECO:0000313" key="3">
    <source>
        <dbReference type="EMBL" id="KAF9601220.1"/>
    </source>
</evidence>
<feature type="non-terminal residue" evidence="3">
    <location>
        <position position="1"/>
    </location>
</feature>
<dbReference type="Proteomes" id="UP000631114">
    <property type="component" value="Unassembled WGS sequence"/>
</dbReference>
<name>A0A835HIA6_9MAGN</name>
<dbReference type="OrthoDB" id="185373at2759"/>
<dbReference type="GO" id="GO:0009451">
    <property type="term" value="P:RNA modification"/>
    <property type="evidence" value="ECO:0007669"/>
    <property type="project" value="InterPro"/>
</dbReference>
<dbReference type="InterPro" id="IPR011990">
    <property type="entry name" value="TPR-like_helical_dom_sf"/>
</dbReference>
<dbReference type="Gene3D" id="1.25.40.10">
    <property type="entry name" value="Tetratricopeptide repeat domain"/>
    <property type="match status" value="1"/>
</dbReference>
<dbReference type="PANTHER" id="PTHR47926">
    <property type="entry name" value="PENTATRICOPEPTIDE REPEAT-CONTAINING PROTEIN"/>
    <property type="match status" value="1"/>
</dbReference>
<evidence type="ECO:0000256" key="1">
    <source>
        <dbReference type="ARBA" id="ARBA00022737"/>
    </source>
</evidence>
<dbReference type="InterPro" id="IPR027417">
    <property type="entry name" value="P-loop_NTPase"/>
</dbReference>
<dbReference type="InterPro" id="IPR002885">
    <property type="entry name" value="PPR_rpt"/>
</dbReference>
<dbReference type="NCBIfam" id="TIGR00756">
    <property type="entry name" value="PPR"/>
    <property type="match status" value="1"/>
</dbReference>
<organism evidence="3 4">
    <name type="scientific">Coptis chinensis</name>
    <dbReference type="NCBI Taxonomy" id="261450"/>
    <lineage>
        <taxon>Eukaryota</taxon>
        <taxon>Viridiplantae</taxon>
        <taxon>Streptophyta</taxon>
        <taxon>Embryophyta</taxon>
        <taxon>Tracheophyta</taxon>
        <taxon>Spermatophyta</taxon>
        <taxon>Magnoliopsida</taxon>
        <taxon>Ranunculales</taxon>
        <taxon>Ranunculaceae</taxon>
        <taxon>Coptidoideae</taxon>
        <taxon>Coptis</taxon>
    </lineage>
</organism>
<keyword evidence="1" id="KW-0677">Repeat</keyword>
<proteinExistence type="predicted"/>